<feature type="non-terminal residue" evidence="1">
    <location>
        <position position="222"/>
    </location>
</feature>
<comment type="caution">
    <text evidence="1">The sequence shown here is derived from an EMBL/GenBank/DDBJ whole genome shotgun (WGS) entry which is preliminary data.</text>
</comment>
<organism evidence="1 2">
    <name type="scientific">Coemansia aciculifera</name>
    <dbReference type="NCBI Taxonomy" id="417176"/>
    <lineage>
        <taxon>Eukaryota</taxon>
        <taxon>Fungi</taxon>
        <taxon>Fungi incertae sedis</taxon>
        <taxon>Zoopagomycota</taxon>
        <taxon>Kickxellomycotina</taxon>
        <taxon>Kickxellomycetes</taxon>
        <taxon>Kickxellales</taxon>
        <taxon>Kickxellaceae</taxon>
        <taxon>Coemansia</taxon>
    </lineage>
</organism>
<evidence type="ECO:0000313" key="1">
    <source>
        <dbReference type="EMBL" id="KAJ2889446.1"/>
    </source>
</evidence>
<keyword evidence="2" id="KW-1185">Reference proteome</keyword>
<dbReference type="Proteomes" id="UP001139981">
    <property type="component" value="Unassembled WGS sequence"/>
</dbReference>
<proteinExistence type="predicted"/>
<reference evidence="1" key="1">
    <citation type="submission" date="2022-07" db="EMBL/GenBank/DDBJ databases">
        <title>Phylogenomic reconstructions and comparative analyses of Kickxellomycotina fungi.</title>
        <authorList>
            <person name="Reynolds N.K."/>
            <person name="Stajich J.E."/>
            <person name="Barry K."/>
            <person name="Grigoriev I.V."/>
            <person name="Crous P."/>
            <person name="Smith M.E."/>
        </authorList>
    </citation>
    <scope>NUCLEOTIDE SEQUENCE</scope>
    <source>
        <strain evidence="1">CBS 190363</strain>
    </source>
</reference>
<accession>A0ACC1LY13</accession>
<evidence type="ECO:0000313" key="2">
    <source>
        <dbReference type="Proteomes" id="UP001139981"/>
    </source>
</evidence>
<dbReference type="EMBL" id="JANBVB010001831">
    <property type="protein sequence ID" value="KAJ2889446.1"/>
    <property type="molecule type" value="Genomic_DNA"/>
</dbReference>
<sequence>MLLGKTQGLGPAGVRRFPYLGTVMSAVRSRRAEAIENDRDHELLAAITKTVQDVGSVNTTAPMESNRDRMHSHYMLLYSVVQSLRRRGHKEWQKISVNRVRTLLDKYPKLISVVGPEPVAEANLEADRGLVVQQTIDACSVVERVYAEKLRGSAQKFLPTFDDTRNAQFNAVLSHSELHSLDSEIAELSQQHWQTSAQNVSEVDALVARVEGLARLANPGSY</sequence>
<name>A0ACC1LY13_9FUNG</name>
<protein>
    <submittedName>
        <fullName evidence="1">Uncharacterized protein</fullName>
    </submittedName>
</protein>
<gene>
    <name evidence="1" type="ORF">IWW38_004706</name>
</gene>